<gene>
    <name evidence="3" type="ORF">EHQ30_16015</name>
</gene>
<evidence type="ECO:0000313" key="4">
    <source>
        <dbReference type="Proteomes" id="UP000297891"/>
    </source>
</evidence>
<dbReference type="Proteomes" id="UP000297891">
    <property type="component" value="Unassembled WGS sequence"/>
</dbReference>
<evidence type="ECO:0000256" key="2">
    <source>
        <dbReference type="SAM" id="Phobius"/>
    </source>
</evidence>
<feature type="transmembrane region" description="Helical" evidence="2">
    <location>
        <begin position="6"/>
        <end position="23"/>
    </location>
</feature>
<feature type="coiled-coil region" evidence="1">
    <location>
        <begin position="23"/>
        <end position="71"/>
    </location>
</feature>
<keyword evidence="2" id="KW-1133">Transmembrane helix</keyword>
<evidence type="ECO:0000313" key="3">
    <source>
        <dbReference type="EMBL" id="TGK91703.1"/>
    </source>
</evidence>
<feature type="transmembrane region" description="Helical" evidence="2">
    <location>
        <begin position="121"/>
        <end position="140"/>
    </location>
</feature>
<dbReference type="RefSeq" id="WP_100790551.1">
    <property type="nucleotide sequence ID" value="NZ_NPDQ01000004.1"/>
</dbReference>
<keyword evidence="2" id="KW-0812">Transmembrane</keyword>
<accession>A0A2M9Y1C0</accession>
<dbReference type="EMBL" id="RQFP01000014">
    <property type="protein sequence ID" value="TGK91703.1"/>
    <property type="molecule type" value="Genomic_DNA"/>
</dbReference>
<dbReference type="InterPro" id="IPR007060">
    <property type="entry name" value="FtsL/DivIC"/>
</dbReference>
<dbReference type="OrthoDB" id="330979at2"/>
<evidence type="ECO:0000256" key="1">
    <source>
        <dbReference type="SAM" id="Coils"/>
    </source>
</evidence>
<dbReference type="AlphaFoldDB" id="A0A2M9Y1C0"/>
<reference evidence="3" key="1">
    <citation type="journal article" date="2019" name="PLoS Negl. Trop. Dis.">
        <title>Revisiting the worldwide diversity of Leptospira species in the environment.</title>
        <authorList>
            <person name="Vincent A.T."/>
            <person name="Schiettekatte O."/>
            <person name="Bourhy P."/>
            <person name="Veyrier F.J."/>
            <person name="Picardeau M."/>
        </authorList>
    </citation>
    <scope>NUCLEOTIDE SEQUENCE [LARGE SCALE GENOMIC DNA]</scope>
    <source>
        <strain evidence="3">201800277</strain>
    </source>
</reference>
<comment type="caution">
    <text evidence="3">The sequence shown here is derived from an EMBL/GenBank/DDBJ whole genome shotgun (WGS) entry which is preliminary data.</text>
</comment>
<sequence length="155" mass="17785">MTPTKASLLVTYICAGLYLGLLSESGIAERMRLEKELQNLNAEVERLVVENQGLEEKERRLKNDAYALEQEARKYYLLSETAHVLKFEEMPSSPVSQKSKTLPAGLRTAGLSGEWKEPPLFLLRFFFISFSVFLILGVYFKLKRLHPMSNDKRLN</sequence>
<keyword evidence="2" id="KW-0472">Membrane</keyword>
<keyword evidence="4" id="KW-1185">Reference proteome</keyword>
<protein>
    <submittedName>
        <fullName evidence="3">Septum formation initiator</fullName>
    </submittedName>
</protein>
<proteinExistence type="predicted"/>
<keyword evidence="1" id="KW-0175">Coiled coil</keyword>
<name>A0A2M9Y1C0_9LEPT</name>
<dbReference type="Pfam" id="PF04977">
    <property type="entry name" value="DivIC"/>
    <property type="match status" value="1"/>
</dbReference>
<organism evidence="3 4">
    <name type="scientific">Leptospira brenneri</name>
    <dbReference type="NCBI Taxonomy" id="2023182"/>
    <lineage>
        <taxon>Bacteria</taxon>
        <taxon>Pseudomonadati</taxon>
        <taxon>Spirochaetota</taxon>
        <taxon>Spirochaetia</taxon>
        <taxon>Leptospirales</taxon>
        <taxon>Leptospiraceae</taxon>
        <taxon>Leptospira</taxon>
    </lineage>
</organism>